<dbReference type="Proteomes" id="UP000827284">
    <property type="component" value="Unassembled WGS sequence"/>
</dbReference>
<reference evidence="2" key="2">
    <citation type="journal article" date="2022" name="Microbiol. Resour. Announc.">
        <title>Whole-Genome Sequence of Entomortierella parvispora E1425, a Mucoromycotan Fungus Associated with Burkholderiaceae-Related Endosymbiotic Bacteria.</title>
        <authorList>
            <person name="Herlambang A."/>
            <person name="Guo Y."/>
            <person name="Takashima Y."/>
            <person name="Narisawa K."/>
            <person name="Ohta H."/>
            <person name="Nishizawa T."/>
        </authorList>
    </citation>
    <scope>NUCLEOTIDE SEQUENCE</scope>
    <source>
        <strain evidence="2">E1425</strain>
    </source>
</reference>
<gene>
    <name evidence="2" type="ORF">EMPS_03096</name>
</gene>
<evidence type="ECO:0000313" key="2">
    <source>
        <dbReference type="EMBL" id="GJJ70746.1"/>
    </source>
</evidence>
<dbReference type="EC" id="3.2.2.-" evidence="1"/>
<sequence length="357" mass="40112">MTFTAPVNLYQSIYDSCKECRESSNIRIDQDAITRFLTNLTQESWDKHSTANGMMFPLRFESVEQEVNVLSLIDLLNTGHGFRKELHEDSDRGAFETIIFGIMSFHITSSASTAQELIDMSGWQVGEHFGIKMQKEHPSEIPGVTMSRPSVASKLAGQIQQVLNETGKILKEKKFQTLGAFVMDAALKAQGSAEKFSRILIDTFPAFQDRAIVDGKELSVYKKALLLASTLERRFAATEERFKFRDIHDSPIFADNVIPTLLTYLGMLVLPENLKHTMEEGGVTSVEESYRLRAAAIDVCKVIVEKANIGGEGKIGTVNYGEKGMLAVDLDVYIWRVAKEPEYRKVPRFACKDTIFF</sequence>
<proteinExistence type="inferred from homology"/>
<dbReference type="Pfam" id="PF10343">
    <property type="entry name" value="Q_salvage"/>
    <property type="match status" value="1"/>
</dbReference>
<protein>
    <recommendedName>
        <fullName evidence="1">Queuosine 5'-phosphate N-glycosylase/hydrolase</fullName>
        <ecNumber evidence="1">3.2.2.-</ecNumber>
    </recommendedName>
    <alternativeName>
        <fullName evidence="1">Queuosine-nucleotide N-glycosylase/hydrolase</fullName>
    </alternativeName>
</protein>
<name>A0A9P3H5X9_9FUNG</name>
<dbReference type="OrthoDB" id="416777at2759"/>
<comment type="similarity">
    <text evidence="1">Belongs to the QNG1 protein family.</text>
</comment>
<reference evidence="2" key="1">
    <citation type="submission" date="2021-11" db="EMBL/GenBank/DDBJ databases">
        <authorList>
            <person name="Herlambang A."/>
            <person name="Guo Y."/>
            <person name="Takashima Y."/>
            <person name="Nishizawa T."/>
        </authorList>
    </citation>
    <scope>NUCLEOTIDE SEQUENCE</scope>
    <source>
        <strain evidence="2">E1425</strain>
    </source>
</reference>
<comment type="caution">
    <text evidence="2">The sequence shown here is derived from an EMBL/GenBank/DDBJ whole genome shotgun (WGS) entry which is preliminary data.</text>
</comment>
<dbReference type="PANTHER" id="PTHR21314">
    <property type="entry name" value="QUEUOSINE 5'-PHOSPHATE N-GLYCOSYLASE_HYDROLASE-RELATED"/>
    <property type="match status" value="1"/>
</dbReference>
<comment type="catalytic activity">
    <reaction evidence="1">
        <text>queuosine 5'-phosphate + H2O = queuine + D-ribose 5-phosphate</text>
        <dbReference type="Rhea" id="RHEA:75387"/>
        <dbReference type="ChEBI" id="CHEBI:15377"/>
        <dbReference type="ChEBI" id="CHEBI:17433"/>
        <dbReference type="ChEBI" id="CHEBI:78346"/>
        <dbReference type="ChEBI" id="CHEBI:194371"/>
    </reaction>
    <physiologicalReaction direction="left-to-right" evidence="1">
        <dbReference type="Rhea" id="RHEA:75388"/>
    </physiologicalReaction>
</comment>
<dbReference type="EMBL" id="BQFW01000004">
    <property type="protein sequence ID" value="GJJ70746.1"/>
    <property type="molecule type" value="Genomic_DNA"/>
</dbReference>
<dbReference type="InterPro" id="IPR019438">
    <property type="entry name" value="Q_salvage"/>
</dbReference>
<evidence type="ECO:0000256" key="1">
    <source>
        <dbReference type="RuleBase" id="RU365002"/>
    </source>
</evidence>
<evidence type="ECO:0000313" key="3">
    <source>
        <dbReference type="Proteomes" id="UP000827284"/>
    </source>
</evidence>
<dbReference type="GO" id="GO:0016787">
    <property type="term" value="F:hydrolase activity"/>
    <property type="evidence" value="ECO:0007669"/>
    <property type="project" value="UniProtKB-KW"/>
</dbReference>
<comment type="function">
    <text evidence="1">Catalyzes the hydrolysis of queuosine 5'-phosphate, releasing the nucleobase queuine (q). Is required for salvage of queuine from exogenous queuosine (Q) that is imported and then converted to queuosine 5'-phosphate intracellularly.</text>
</comment>
<accession>A0A9P3H5X9</accession>
<dbReference type="PANTHER" id="PTHR21314:SF1">
    <property type="entry name" value="QUEUOSINE SALVAGE PROTEIN"/>
    <property type="match status" value="1"/>
</dbReference>
<keyword evidence="3" id="KW-1185">Reference proteome</keyword>
<dbReference type="GO" id="GO:0006400">
    <property type="term" value="P:tRNA modification"/>
    <property type="evidence" value="ECO:0007669"/>
    <property type="project" value="TreeGrafter"/>
</dbReference>
<keyword evidence="1" id="KW-0378">Hydrolase</keyword>
<dbReference type="AlphaFoldDB" id="A0A9P3H5X9"/>
<organism evidence="2 3">
    <name type="scientific">Entomortierella parvispora</name>
    <dbReference type="NCBI Taxonomy" id="205924"/>
    <lineage>
        <taxon>Eukaryota</taxon>
        <taxon>Fungi</taxon>
        <taxon>Fungi incertae sedis</taxon>
        <taxon>Mucoromycota</taxon>
        <taxon>Mortierellomycotina</taxon>
        <taxon>Mortierellomycetes</taxon>
        <taxon>Mortierellales</taxon>
        <taxon>Mortierellaceae</taxon>
        <taxon>Entomortierella</taxon>
    </lineage>
</organism>